<dbReference type="Gene3D" id="3.40.50.2000">
    <property type="entry name" value="Glycogen Phosphorylase B"/>
    <property type="match status" value="1"/>
</dbReference>
<dbReference type="SUPFAM" id="SSF53756">
    <property type="entry name" value="UDP-Glycosyltransferase/glycogen phosphorylase"/>
    <property type="match status" value="1"/>
</dbReference>
<dbReference type="GO" id="GO:0016740">
    <property type="term" value="F:transferase activity"/>
    <property type="evidence" value="ECO:0007669"/>
    <property type="project" value="UniProtKB-KW"/>
</dbReference>
<dbReference type="Proteomes" id="UP000520814">
    <property type="component" value="Unassembled WGS sequence"/>
</dbReference>
<proteinExistence type="predicted"/>
<evidence type="ECO:0000313" key="2">
    <source>
        <dbReference type="EMBL" id="MBB6048846.1"/>
    </source>
</evidence>
<comment type="caution">
    <text evidence="2">The sequence shown here is derived from an EMBL/GenBank/DDBJ whole genome shotgun (WGS) entry which is preliminary data.</text>
</comment>
<evidence type="ECO:0000259" key="1">
    <source>
        <dbReference type="Pfam" id="PF13524"/>
    </source>
</evidence>
<keyword evidence="3" id="KW-1185">Reference proteome</keyword>
<dbReference type="Pfam" id="PF13524">
    <property type="entry name" value="Glyco_trans_1_2"/>
    <property type="match status" value="1"/>
</dbReference>
<reference evidence="2 3" key="1">
    <citation type="submission" date="2020-08" db="EMBL/GenBank/DDBJ databases">
        <title>Genomic Encyclopedia of Type Strains, Phase IV (KMG-IV): sequencing the most valuable type-strain genomes for metagenomic binning, comparative biology and taxonomic classification.</title>
        <authorList>
            <person name="Goeker M."/>
        </authorList>
    </citation>
    <scope>NUCLEOTIDE SEQUENCE [LARGE SCALE GENOMIC DNA]</scope>
    <source>
        <strain evidence="2 3">DSM 23562</strain>
    </source>
</reference>
<gene>
    <name evidence="2" type="ORF">HNQ39_000608</name>
</gene>
<dbReference type="RefSeq" id="WP_184192469.1">
    <property type="nucleotide sequence ID" value="NZ_JACHGW010000001.1"/>
</dbReference>
<dbReference type="InterPro" id="IPR055259">
    <property type="entry name" value="YkvP/CgeB_Glyco_trans-like"/>
</dbReference>
<sequence length="409" mass="44293">MRVLFVYPSQPDDATNRYRCVHLCEALSAAGHTAEHVSAGQDGVTVAHDIVVLHRLPWGGPGSAFAAAARKIGATVVYSADDLIFDLEHARHTGILFPDDPLRYRHSKREAEANLATLQNTDHALFSTEFLATLAPQAPPPVGAGGATGGAVVRNFLGTELLALSHAARLRREAFVRVRQDDRVTLGYLSGSPTHDADLADIAEPLAVALERFANARLLVVGTVALPGPLRRFEESGRVRRHPYVPWRELPGLIAQVDINLAPLDLTRPFNHAKSEIKFLEAAAVGVPTLAARSAALLETEGALLCGTDSEWGEALASWLSAPETRHAAAEAAIAALERHQAGIDVAGIFAAWMPAKAVTATASVTRPRKSKLVGKIFQSEQKFLRRWHYLRRHWRLANEQERHGGGTA</sequence>
<name>A0A7W9SLH9_ARMRO</name>
<accession>A0A7W9SLH9</accession>
<protein>
    <submittedName>
        <fullName evidence="2">Glycosyltransferase involved in cell wall biosynthesis</fullName>
    </submittedName>
</protein>
<keyword evidence="2" id="KW-0808">Transferase</keyword>
<organism evidence="2 3">
    <name type="scientific">Armatimonas rosea</name>
    <dbReference type="NCBI Taxonomy" id="685828"/>
    <lineage>
        <taxon>Bacteria</taxon>
        <taxon>Bacillati</taxon>
        <taxon>Armatimonadota</taxon>
        <taxon>Armatimonadia</taxon>
        <taxon>Armatimonadales</taxon>
        <taxon>Armatimonadaceae</taxon>
        <taxon>Armatimonas</taxon>
    </lineage>
</organism>
<dbReference type="EMBL" id="JACHGW010000001">
    <property type="protein sequence ID" value="MBB6048846.1"/>
    <property type="molecule type" value="Genomic_DNA"/>
</dbReference>
<feature type="domain" description="Spore protein YkvP/CgeB glycosyl transferase-like" evidence="1">
    <location>
        <begin position="212"/>
        <end position="340"/>
    </location>
</feature>
<dbReference type="AlphaFoldDB" id="A0A7W9SLH9"/>
<evidence type="ECO:0000313" key="3">
    <source>
        <dbReference type="Proteomes" id="UP000520814"/>
    </source>
</evidence>